<evidence type="ECO:0000313" key="2">
    <source>
        <dbReference type="EMBL" id="EGW05342.1"/>
    </source>
</evidence>
<evidence type="ECO:0000256" key="1">
    <source>
        <dbReference type="SAM" id="MobiDB-lite"/>
    </source>
</evidence>
<dbReference type="Proteomes" id="UP000001075">
    <property type="component" value="Unassembled WGS sequence"/>
</dbReference>
<organism evidence="2 3">
    <name type="scientific">Cricetulus griseus</name>
    <name type="common">Chinese hamster</name>
    <name type="synonym">Cricetulus barabensis griseus</name>
    <dbReference type="NCBI Taxonomy" id="10029"/>
    <lineage>
        <taxon>Eukaryota</taxon>
        <taxon>Metazoa</taxon>
        <taxon>Chordata</taxon>
        <taxon>Craniata</taxon>
        <taxon>Vertebrata</taxon>
        <taxon>Euteleostomi</taxon>
        <taxon>Mammalia</taxon>
        <taxon>Eutheria</taxon>
        <taxon>Euarchontoglires</taxon>
        <taxon>Glires</taxon>
        <taxon>Rodentia</taxon>
        <taxon>Myomorpha</taxon>
        <taxon>Muroidea</taxon>
        <taxon>Cricetidae</taxon>
        <taxon>Cricetinae</taxon>
        <taxon>Cricetulus</taxon>
    </lineage>
</organism>
<feature type="region of interest" description="Disordered" evidence="1">
    <location>
        <begin position="1"/>
        <end position="35"/>
    </location>
</feature>
<dbReference type="EMBL" id="JH000571">
    <property type="protein sequence ID" value="EGW05342.1"/>
    <property type="molecule type" value="Genomic_DNA"/>
</dbReference>
<evidence type="ECO:0000313" key="3">
    <source>
        <dbReference type="Proteomes" id="UP000001075"/>
    </source>
</evidence>
<sequence length="53" mass="5902">MDASVGGDRRENNEGQEKGLGEGRRKQTAASSPFFRGWASCRTPADLVSWLRY</sequence>
<reference evidence="3" key="1">
    <citation type="journal article" date="2011" name="Nat. Biotechnol.">
        <title>The genomic sequence of the Chinese hamster ovary (CHO)-K1 cell line.</title>
        <authorList>
            <person name="Xu X."/>
            <person name="Nagarajan H."/>
            <person name="Lewis N.E."/>
            <person name="Pan S."/>
            <person name="Cai Z."/>
            <person name="Liu X."/>
            <person name="Chen W."/>
            <person name="Xie M."/>
            <person name="Wang W."/>
            <person name="Hammond S."/>
            <person name="Andersen M.R."/>
            <person name="Neff N."/>
            <person name="Passarelli B."/>
            <person name="Koh W."/>
            <person name="Fan H.C."/>
            <person name="Wang J."/>
            <person name="Gui Y."/>
            <person name="Lee K.H."/>
            <person name="Betenbaugh M.J."/>
            <person name="Quake S.R."/>
            <person name="Famili I."/>
            <person name="Palsson B.O."/>
            <person name="Wang J."/>
        </authorList>
    </citation>
    <scope>NUCLEOTIDE SEQUENCE [LARGE SCALE GENOMIC DNA]</scope>
    <source>
        <strain evidence="3">CHO K1 cell line</strain>
    </source>
</reference>
<name>G3HPE1_CRIGR</name>
<proteinExistence type="predicted"/>
<accession>G3HPE1</accession>
<gene>
    <name evidence="2" type="ORF">I79_012651</name>
</gene>
<feature type="compositionally biased region" description="Basic and acidic residues" evidence="1">
    <location>
        <begin position="7"/>
        <end position="25"/>
    </location>
</feature>
<protein>
    <submittedName>
        <fullName evidence="2">Uncharacterized protein</fullName>
    </submittedName>
</protein>
<dbReference type="InParanoid" id="G3HPE1"/>
<dbReference type="AlphaFoldDB" id="G3HPE1"/>